<reference evidence="1 2" key="1">
    <citation type="journal article" date="2019" name="mSystems">
        <title>Diverse, abundant and novel viruses infecting the marine abundant Roseobacter RCA lineage.</title>
        <authorList>
            <person name="Zhang Z.F."/>
            <person name="Chen F."/>
            <person name="Chu X."/>
            <person name="Zhang H."/>
            <person name="Luo H.W."/>
            <person name="Zhai Z.Q."/>
            <person name="Yang M.Y."/>
            <person name="Zhao Y.L."/>
        </authorList>
    </citation>
    <scope>NUCLEOTIDE SEQUENCE [LARGE SCALE GENOMIC DNA]</scope>
</reference>
<organism evidence="1 2">
    <name type="scientific">Roseobacter phage CRP-4</name>
    <dbReference type="NCBI Taxonomy" id="2559283"/>
    <lineage>
        <taxon>Viruses</taxon>
        <taxon>Duplodnaviria</taxon>
        <taxon>Heunggongvirae</taxon>
        <taxon>Uroviricota</taxon>
        <taxon>Caudoviricetes</taxon>
        <taxon>Zobellviridae</taxon>
        <taxon>Cobavirinae</taxon>
        <taxon>Veravirus</taxon>
    </lineage>
</organism>
<name>A0A646QW74_9CAUD</name>
<dbReference type="Proteomes" id="UP000424671">
    <property type="component" value="Segment"/>
</dbReference>
<protein>
    <submittedName>
        <fullName evidence="1">Uncharacterized protein</fullName>
    </submittedName>
</protein>
<sequence length="253" mass="26744">MAGGFRISESGDSRVSELGDSRITEELIFASASLSTSRGAYRVDELLNERTDELGNSRVSEDFDSVVVSFTGSLVLQGATSLSGGGGVLSAGEAFQEGRADLVATGTISSSSTASFVDSSSVTGEGSVVADPDVTRNAAIALTSISSIGSDFSFVFGGLFTADPEDEYQRATEAGDTRITEEGDVRIVADVLPNAAEGIFSASYTYIAFSSTAYVKFNGEWTQFTPTVNNNGTWEDPLAIYKKIDSQNWKRAY</sequence>
<proteinExistence type="predicted"/>
<dbReference type="EMBL" id="MK613346">
    <property type="protein sequence ID" value="QBQ72663.1"/>
    <property type="molecule type" value="Genomic_DNA"/>
</dbReference>
<evidence type="ECO:0000313" key="2">
    <source>
        <dbReference type="Proteomes" id="UP000424671"/>
    </source>
</evidence>
<accession>A0A646QW74</accession>
<evidence type="ECO:0000313" key="1">
    <source>
        <dbReference type="EMBL" id="QBQ72663.1"/>
    </source>
</evidence>
<gene>
    <name evidence="1" type="ORF">CRP4_gp54</name>
</gene>